<dbReference type="Gene3D" id="3.80.10.10">
    <property type="entry name" value="Ribonuclease Inhibitor"/>
    <property type="match status" value="3"/>
</dbReference>
<protein>
    <submittedName>
        <fullName evidence="3">GLUG motif-containing protein</fullName>
    </submittedName>
</protein>
<accession>A0A4R2TEU7</accession>
<keyword evidence="4" id="KW-1185">Reference proteome</keyword>
<dbReference type="InterPro" id="IPR053139">
    <property type="entry name" value="Surface_bspA-like"/>
</dbReference>
<dbReference type="Pfam" id="PF13306">
    <property type="entry name" value="LRR_5"/>
    <property type="match status" value="2"/>
</dbReference>
<dbReference type="InterPro" id="IPR011493">
    <property type="entry name" value="GLUG"/>
</dbReference>
<feature type="chain" id="PRO_5020431024" evidence="1">
    <location>
        <begin position="31"/>
        <end position="1576"/>
    </location>
</feature>
<dbReference type="PANTHER" id="PTHR45661:SF3">
    <property type="entry name" value="IG-LIKE DOMAIN-CONTAINING PROTEIN"/>
    <property type="match status" value="1"/>
</dbReference>
<evidence type="ECO:0000313" key="4">
    <source>
        <dbReference type="Proteomes" id="UP000295504"/>
    </source>
</evidence>
<comment type="caution">
    <text evidence="3">The sequence shown here is derived from an EMBL/GenBank/DDBJ whole genome shotgun (WGS) entry which is preliminary data.</text>
</comment>
<dbReference type="PANTHER" id="PTHR45661">
    <property type="entry name" value="SURFACE ANTIGEN"/>
    <property type="match status" value="1"/>
</dbReference>
<dbReference type="InterPro" id="IPR028059">
    <property type="entry name" value="SWM_rpt"/>
</dbReference>
<reference evidence="3 4" key="1">
    <citation type="submission" date="2019-03" db="EMBL/GenBank/DDBJ databases">
        <title>Genomic Encyclopedia of Type Strains, Phase IV (KMG-IV): sequencing the most valuable type-strain genomes for metagenomic binning, comparative biology and taxonomic classification.</title>
        <authorList>
            <person name="Goeker M."/>
        </authorList>
    </citation>
    <scope>NUCLEOTIDE SEQUENCE [LARGE SCALE GENOMIC DNA]</scope>
    <source>
        <strain evidence="3 4">DSM 100013</strain>
    </source>
</reference>
<dbReference type="Proteomes" id="UP000295504">
    <property type="component" value="Unassembled WGS sequence"/>
</dbReference>
<sequence length="1576" mass="168004">MKIKRKISLLLVFVLTVSLFSGLSVQTVQASETVILDEHLTWSDNEDGTATITGYTGGPIADPTVAEVVYDASAGNLSVVGIDNNAFTNKSLTGVLTIPNGVTSIGDAVFSGNQLTEVNIPTSVNSIGSSAFKGNVLTSVTIPDSVTSIGYSAFEQNKLQNISISNNISIIAMSAFANNELRRVTIPKGVITLGMFAFSNNSIENVEIPDSVTTINMSAFTNNELSSVLIPDSVKTIEDFAFFGNNITKITIGSDVSLGFESIPHNFKVFYDDVSGVNKQAGNYVYDTDAETWSLADADVTTTFNGTLRDESRFLRPAPNETYEENFDAILSASDVVEGDEEYNYFVIKMTPEVSGTYAIEVTDSDLLESDGTESNDTFLLLYEGDFDKDQPLINLLAANDDIAMEGDNLHSWLPEQALEEGTDYYIVVTSYISGTTGEVTFRVVGPGSVTVEQIDLGSGGEFAGGSGTEEDPYQVATAEQLGNVRNHKDKHFIQTAEIDLQNDINGFDAEGWEPIGTSEQPFTGTYDGSSYEIISMDINRPNDDYQGLFGKVSGATIKNIRLFNFDITGKTNVGGLAGQVEYTSTIADAYAIGNITAEGNAGVLVGWNSGDIVRCYTSGSITSSDTSLNYTGGLVGFNGMMVGGLISDSYSSADVTGTRVGGLVGWNAYGTVENSYATGLVTQTRQEPGDYKGGLVGRNQWTVTNSFYSSETTGADDTGKGTPKTSFEMKQQDTFAAWNFVDVWEITIGATYPTLKGVTRAADLDMAPPFLVSASVEDANPNQVILTFDENIEVVDEASAKADMTVKVDGVDREISIVTGYGSKTLTVALSQRVSNGQTVIFSFANSAFNIYDGIYQRLQKIVDFPVDNNVSEADESGDFVFDPATGTITDYIGSATDITIPDTIDGVSVAEIGTRAFAYNNLTSVTVPDSVTTIESYAFEGNQITTVMIPNSVTYIGLNAFWGNKLNSIVIPDSVEETGNRVFENNQLKSVTIGNSLNELALGMFKDNQLTTVVIPDNVTSIRNEVFSGNPLTSITIGSYVSITNNNSMGMYGAQFKNDYWEYGYAAGTYNYDSNLNKWVLQLTEFAGGSGTEEDPYQVATANHLNNVRNHLDKHFIQIADIDLDGYNESNWLPIGTNITPYTGSYDGKNHSIIDMQIIRHTQDNVGLFGYVASGTIKNVNLDNVDISGKSNVGGLIGRMYINNPSLEGEISNVSVTGVITGRYSVGGLAGYIWHNENGKLEISDCSSNVDIEGTNNGLGGLVGSIGRAIVVNSYATGDVIGDSDNSDQVGGLIGYAQSVTILNTYATGNVAGNGANGFGGVGGLVGVLHEYDETGILNSYATGNVSGSMAQEELHYGGIGGLVGVMNGYDQIAILNSYATGDVTGNKAGGFVGAIMQGGLIFHSYSTGKVSGGNNIGGLVGYDEHMDPETTINIVASFWNTETSGLSFSVGGEGKTADEMIDIKTYTDAGWTIEAVSDDGYEGYPYPGLKQVQYGESPWRIWADIDEEEPGGEELTIPGAPTNVTASAGNEQATLSFVAPENDGGSPIIEYIINQARATSQPKAVVARSSLQD</sequence>
<organism evidence="3 4">
    <name type="scientific">Serpentinicella alkaliphila</name>
    <dbReference type="NCBI Taxonomy" id="1734049"/>
    <lineage>
        <taxon>Bacteria</taxon>
        <taxon>Bacillati</taxon>
        <taxon>Bacillota</taxon>
        <taxon>Clostridia</taxon>
        <taxon>Peptostreptococcales</taxon>
        <taxon>Natronincolaceae</taxon>
        <taxon>Serpentinicella</taxon>
    </lineage>
</organism>
<dbReference type="InterPro" id="IPR036116">
    <property type="entry name" value="FN3_sf"/>
</dbReference>
<gene>
    <name evidence="3" type="ORF">EDD79_10258</name>
</gene>
<dbReference type="InterPro" id="IPR013783">
    <property type="entry name" value="Ig-like_fold"/>
</dbReference>
<dbReference type="RefSeq" id="WP_207667896.1">
    <property type="nucleotide sequence ID" value="NZ_CP058648.1"/>
</dbReference>
<evidence type="ECO:0000259" key="2">
    <source>
        <dbReference type="Pfam" id="PF07581"/>
    </source>
</evidence>
<name>A0A4R2TEU7_9FIRM</name>
<dbReference type="Pfam" id="PF07581">
    <property type="entry name" value="Glug"/>
    <property type="match status" value="1"/>
</dbReference>
<dbReference type="Pfam" id="PF13753">
    <property type="entry name" value="SWM_repeat"/>
    <property type="match status" value="1"/>
</dbReference>
<dbReference type="SUPFAM" id="SSF52058">
    <property type="entry name" value="L domain-like"/>
    <property type="match status" value="1"/>
</dbReference>
<evidence type="ECO:0000256" key="1">
    <source>
        <dbReference type="SAM" id="SignalP"/>
    </source>
</evidence>
<dbReference type="EMBL" id="SLYC01000025">
    <property type="protein sequence ID" value="TCQ01601.1"/>
    <property type="molecule type" value="Genomic_DNA"/>
</dbReference>
<dbReference type="InterPro" id="IPR026906">
    <property type="entry name" value="LRR_5"/>
</dbReference>
<dbReference type="Gene3D" id="2.60.40.10">
    <property type="entry name" value="Immunoglobulins"/>
    <property type="match status" value="1"/>
</dbReference>
<feature type="domain" description="GLUG" evidence="2">
    <location>
        <begin position="658"/>
        <end position="680"/>
    </location>
</feature>
<feature type="signal peptide" evidence="1">
    <location>
        <begin position="1"/>
        <end position="30"/>
    </location>
</feature>
<proteinExistence type="predicted"/>
<dbReference type="SUPFAM" id="SSF49265">
    <property type="entry name" value="Fibronectin type III"/>
    <property type="match status" value="1"/>
</dbReference>
<dbReference type="InterPro" id="IPR032675">
    <property type="entry name" value="LRR_dom_sf"/>
</dbReference>
<dbReference type="Gene3D" id="2.160.20.110">
    <property type="match status" value="2"/>
</dbReference>
<keyword evidence="1" id="KW-0732">Signal</keyword>
<evidence type="ECO:0000313" key="3">
    <source>
        <dbReference type="EMBL" id="TCQ01601.1"/>
    </source>
</evidence>